<gene>
    <name evidence="3" type="ORF">IAB04_04495</name>
</gene>
<feature type="chain" id="PRO_5039227538" description="Copper amine oxidase-like N-terminal domain-containing protein" evidence="1">
    <location>
        <begin position="25"/>
        <end position="344"/>
    </location>
</feature>
<sequence>MKKKILSTVLALGMLASAVPAAFAEETPAPVLAEDTAVVEPEFKASYLNVSVKVLEKGELLHTQLLDTEGEEGLYDIAIGDNTLIFDTKGNALTADDIEKDTVIKAFYNANKPMLMIYPPRVTPEVIIVETEAEEGTVPGSVLVDTFVKSDYEGQLVSSDNFLRFEPTEDLNVVDAEGNKFEGDLEGRDLVVFYTIATMSIPALTNPEKVVVLDEQEEQEEPAEAVPVTKVSVNGSEAVELDLSAEAEGMLPVRQIAELMGLEVRWDNIVNAVAVGTVQMGVNFNVGVNSYNKARMTPFVLSAAPMQVVEGDYAVTYVPQEFFTEVLGAQITTEGDTLVITTAW</sequence>
<reference evidence="3" key="1">
    <citation type="submission" date="2020-10" db="EMBL/GenBank/DDBJ databases">
        <authorList>
            <person name="Gilroy R."/>
        </authorList>
    </citation>
    <scope>NUCLEOTIDE SEQUENCE</scope>
    <source>
        <strain evidence="3">ChiSjej4B22-9803</strain>
    </source>
</reference>
<name>A0A9D1LV44_9FIRM</name>
<dbReference type="Pfam" id="PF07833">
    <property type="entry name" value="Cu_amine_oxidN1"/>
    <property type="match status" value="1"/>
</dbReference>
<dbReference type="AlphaFoldDB" id="A0A9D1LV44"/>
<accession>A0A9D1LV44</accession>
<reference evidence="3" key="2">
    <citation type="journal article" date="2021" name="PeerJ">
        <title>Extensive microbial diversity within the chicken gut microbiome revealed by metagenomics and culture.</title>
        <authorList>
            <person name="Gilroy R."/>
            <person name="Ravi A."/>
            <person name="Getino M."/>
            <person name="Pursley I."/>
            <person name="Horton D.L."/>
            <person name="Alikhan N.F."/>
            <person name="Baker D."/>
            <person name="Gharbi K."/>
            <person name="Hall N."/>
            <person name="Watson M."/>
            <person name="Adriaenssens E.M."/>
            <person name="Foster-Nyarko E."/>
            <person name="Jarju S."/>
            <person name="Secka A."/>
            <person name="Antonio M."/>
            <person name="Oren A."/>
            <person name="Chaudhuri R.R."/>
            <person name="La Ragione R."/>
            <person name="Hildebrand F."/>
            <person name="Pallen M.J."/>
        </authorList>
    </citation>
    <scope>NUCLEOTIDE SEQUENCE</scope>
    <source>
        <strain evidence="3">ChiSjej4B22-9803</strain>
    </source>
</reference>
<dbReference type="InterPro" id="IPR012854">
    <property type="entry name" value="Cu_amine_oxidase-like_N"/>
</dbReference>
<dbReference type="Proteomes" id="UP000824111">
    <property type="component" value="Unassembled WGS sequence"/>
</dbReference>
<feature type="domain" description="Copper amine oxidase-like N-terminal" evidence="2">
    <location>
        <begin position="248"/>
        <end position="340"/>
    </location>
</feature>
<evidence type="ECO:0000313" key="3">
    <source>
        <dbReference type="EMBL" id="HIU48599.1"/>
    </source>
</evidence>
<dbReference type="SUPFAM" id="SSF55383">
    <property type="entry name" value="Copper amine oxidase, domain N"/>
    <property type="match status" value="1"/>
</dbReference>
<organism evidence="3 4">
    <name type="scientific">Candidatus Avimonoglobus intestinipullorum</name>
    <dbReference type="NCBI Taxonomy" id="2840699"/>
    <lineage>
        <taxon>Bacteria</taxon>
        <taxon>Bacillati</taxon>
        <taxon>Bacillota</taxon>
        <taxon>Clostridia</taxon>
        <taxon>Eubacteriales</taxon>
        <taxon>Candidatus Avimonoglobus</taxon>
    </lineage>
</organism>
<evidence type="ECO:0000256" key="1">
    <source>
        <dbReference type="SAM" id="SignalP"/>
    </source>
</evidence>
<dbReference type="EMBL" id="DVND01000119">
    <property type="protein sequence ID" value="HIU48599.1"/>
    <property type="molecule type" value="Genomic_DNA"/>
</dbReference>
<protein>
    <recommendedName>
        <fullName evidence="2">Copper amine oxidase-like N-terminal domain-containing protein</fullName>
    </recommendedName>
</protein>
<proteinExistence type="predicted"/>
<feature type="signal peptide" evidence="1">
    <location>
        <begin position="1"/>
        <end position="24"/>
    </location>
</feature>
<evidence type="ECO:0000259" key="2">
    <source>
        <dbReference type="Pfam" id="PF07833"/>
    </source>
</evidence>
<evidence type="ECO:0000313" key="4">
    <source>
        <dbReference type="Proteomes" id="UP000824111"/>
    </source>
</evidence>
<dbReference type="Gene3D" id="3.30.457.10">
    <property type="entry name" value="Copper amine oxidase-like, N-terminal domain"/>
    <property type="match status" value="1"/>
</dbReference>
<keyword evidence="1" id="KW-0732">Signal</keyword>
<dbReference type="InterPro" id="IPR036582">
    <property type="entry name" value="Mao_N_sf"/>
</dbReference>
<comment type="caution">
    <text evidence="3">The sequence shown here is derived from an EMBL/GenBank/DDBJ whole genome shotgun (WGS) entry which is preliminary data.</text>
</comment>